<dbReference type="InterPro" id="IPR004556">
    <property type="entry name" value="HemK-like"/>
</dbReference>
<dbReference type="AlphaFoldDB" id="A0A2A2EH78"/>
<dbReference type="GO" id="GO:0003676">
    <property type="term" value="F:nucleic acid binding"/>
    <property type="evidence" value="ECO:0007669"/>
    <property type="project" value="InterPro"/>
</dbReference>
<dbReference type="CDD" id="cd02440">
    <property type="entry name" value="AdoMet_MTases"/>
    <property type="match status" value="1"/>
</dbReference>
<dbReference type="Gene3D" id="3.40.50.150">
    <property type="entry name" value="Vaccinia Virus protein VP39"/>
    <property type="match status" value="1"/>
</dbReference>
<dbReference type="InterPro" id="IPR029063">
    <property type="entry name" value="SAM-dependent_MTases_sf"/>
</dbReference>
<keyword evidence="2 9" id="KW-0489">Methyltransferase</keyword>
<keyword evidence="3 9" id="KW-0808">Transferase</keyword>
<feature type="domain" description="Methyltransferase small" evidence="7">
    <location>
        <begin position="161"/>
        <end position="245"/>
    </location>
</feature>
<feature type="compositionally biased region" description="Basic and acidic residues" evidence="6">
    <location>
        <begin position="11"/>
        <end position="20"/>
    </location>
</feature>
<feature type="compositionally biased region" description="Polar residues" evidence="6">
    <location>
        <begin position="1"/>
        <end position="10"/>
    </location>
</feature>
<dbReference type="InterPro" id="IPR050320">
    <property type="entry name" value="N5-glutamine_MTase"/>
</dbReference>
<dbReference type="InterPro" id="IPR019874">
    <property type="entry name" value="RF_methyltr_PrmC"/>
</dbReference>
<evidence type="ECO:0000313" key="9">
    <source>
        <dbReference type="EMBL" id="PAU68330.1"/>
    </source>
</evidence>
<dbReference type="NCBIfam" id="TIGR03534">
    <property type="entry name" value="RF_mod_PrmC"/>
    <property type="match status" value="1"/>
</dbReference>
<sequence length="335" mass="35812">MTSEANGNRSHTNDMGDDVRADFDMTTDADDAADVADLIAQGGARLARVGVDTPQHDAKLLLAEATRATLSDVDKAALLGDDVAKLVAGTSIGARAALAAYAAMLARREQREPLQYIVGHTPFRYLDIKVGPGVFIPRQETELLVDEAIGWITRNGLYCPRVVDLCAGSGAIGLSIATEVPGAQVWGVEKDVLAAQWTRRNMGETGAVFPDITANYHLEIADATCPTTLGQLDGTVDVVVSNPPYIPLTDVPEQFEVRAYDPQMALYGGSADGMLVPERIIVRAAALVRDGGVLIMEHDVTQADRTVAFARASGFADARTEYDLTGRPRYLVATK</sequence>
<feature type="domain" description="Release factor glutamine methyltransferase N-terminal" evidence="8">
    <location>
        <begin position="37"/>
        <end position="119"/>
    </location>
</feature>
<evidence type="ECO:0000256" key="1">
    <source>
        <dbReference type="ARBA" id="ARBA00012771"/>
    </source>
</evidence>
<dbReference type="Pfam" id="PF05175">
    <property type="entry name" value="MTS"/>
    <property type="match status" value="1"/>
</dbReference>
<proteinExistence type="predicted"/>
<comment type="catalytic activity">
    <reaction evidence="5">
        <text>L-glutaminyl-[peptide chain release factor] + S-adenosyl-L-methionine = N(5)-methyl-L-glutaminyl-[peptide chain release factor] + S-adenosyl-L-homocysteine + H(+)</text>
        <dbReference type="Rhea" id="RHEA:42896"/>
        <dbReference type="Rhea" id="RHEA-COMP:10271"/>
        <dbReference type="Rhea" id="RHEA-COMP:10272"/>
        <dbReference type="ChEBI" id="CHEBI:15378"/>
        <dbReference type="ChEBI" id="CHEBI:30011"/>
        <dbReference type="ChEBI" id="CHEBI:57856"/>
        <dbReference type="ChEBI" id="CHEBI:59789"/>
        <dbReference type="ChEBI" id="CHEBI:61891"/>
        <dbReference type="EC" id="2.1.1.297"/>
    </reaction>
</comment>
<dbReference type="Gene3D" id="1.10.8.10">
    <property type="entry name" value="DNA helicase RuvA subunit, C-terminal domain"/>
    <property type="match status" value="1"/>
</dbReference>
<dbReference type="InterPro" id="IPR007848">
    <property type="entry name" value="Small_mtfrase_dom"/>
</dbReference>
<evidence type="ECO:0000256" key="4">
    <source>
        <dbReference type="ARBA" id="ARBA00022691"/>
    </source>
</evidence>
<reference evidence="9 10" key="1">
    <citation type="journal article" date="2017" name="ISME J.">
        <title>Unveiling bifidobacterial biogeography across the mammalian branch of the tree of life.</title>
        <authorList>
            <person name="Milani C."/>
            <person name="Mangifesta M."/>
            <person name="Mancabelli L."/>
            <person name="Lugli G.A."/>
            <person name="James K."/>
            <person name="Duranti S."/>
            <person name="Turroni F."/>
            <person name="Ferrario C."/>
            <person name="Ossiprandi M.C."/>
            <person name="van Sinderen D."/>
            <person name="Ventura M."/>
        </authorList>
    </citation>
    <scope>NUCLEOTIDE SEQUENCE [LARGE SCALE GENOMIC DNA]</scope>
    <source>
        <strain evidence="10">Ham19E</strain>
    </source>
</reference>
<name>A0A2A2EH78_9BIFI</name>
<dbReference type="NCBIfam" id="TIGR00536">
    <property type="entry name" value="hemK_fam"/>
    <property type="match status" value="1"/>
</dbReference>
<accession>A0A2A2EH78</accession>
<comment type="caution">
    <text evidence="9">The sequence shown here is derived from an EMBL/GenBank/DDBJ whole genome shotgun (WGS) entry which is preliminary data.</text>
</comment>
<evidence type="ECO:0000313" key="10">
    <source>
        <dbReference type="Proteomes" id="UP000218399"/>
    </source>
</evidence>
<dbReference type="PANTHER" id="PTHR18895">
    <property type="entry name" value="HEMK METHYLTRANSFERASE"/>
    <property type="match status" value="1"/>
</dbReference>
<feature type="region of interest" description="Disordered" evidence="6">
    <location>
        <begin position="1"/>
        <end position="20"/>
    </location>
</feature>
<dbReference type="Proteomes" id="UP000218399">
    <property type="component" value="Unassembled WGS sequence"/>
</dbReference>
<dbReference type="GO" id="GO:0102559">
    <property type="term" value="F:peptide chain release factor N(5)-glutamine methyltransferase activity"/>
    <property type="evidence" value="ECO:0007669"/>
    <property type="project" value="UniProtKB-EC"/>
</dbReference>
<evidence type="ECO:0000259" key="7">
    <source>
        <dbReference type="Pfam" id="PF05175"/>
    </source>
</evidence>
<dbReference type="InterPro" id="IPR040758">
    <property type="entry name" value="PrmC_N"/>
</dbReference>
<keyword evidence="4" id="KW-0949">S-adenosyl-L-methionine</keyword>
<dbReference type="EMBL" id="MVOH01000006">
    <property type="protein sequence ID" value="PAU68330.1"/>
    <property type="molecule type" value="Genomic_DNA"/>
</dbReference>
<evidence type="ECO:0000256" key="3">
    <source>
        <dbReference type="ARBA" id="ARBA00022679"/>
    </source>
</evidence>
<evidence type="ECO:0000259" key="8">
    <source>
        <dbReference type="Pfam" id="PF17827"/>
    </source>
</evidence>
<gene>
    <name evidence="9" type="ORF">B1526_0515</name>
</gene>
<protein>
    <recommendedName>
        <fullName evidence="1">peptide chain release factor N(5)-glutamine methyltransferase</fullName>
        <ecNumber evidence="1">2.1.1.297</ecNumber>
    </recommendedName>
</protein>
<dbReference type="PROSITE" id="PS00092">
    <property type="entry name" value="N6_MTASE"/>
    <property type="match status" value="1"/>
</dbReference>
<evidence type="ECO:0000256" key="6">
    <source>
        <dbReference type="SAM" id="MobiDB-lite"/>
    </source>
</evidence>
<keyword evidence="10" id="KW-1185">Reference proteome</keyword>
<evidence type="ECO:0000256" key="5">
    <source>
        <dbReference type="ARBA" id="ARBA00048391"/>
    </source>
</evidence>
<dbReference type="InterPro" id="IPR002052">
    <property type="entry name" value="DNA_methylase_N6_adenine_CS"/>
</dbReference>
<dbReference type="EC" id="2.1.1.297" evidence="1"/>
<organism evidence="9 10">
    <name type="scientific">Bifidobacterium criceti</name>
    <dbReference type="NCBI Taxonomy" id="1960969"/>
    <lineage>
        <taxon>Bacteria</taxon>
        <taxon>Bacillati</taxon>
        <taxon>Actinomycetota</taxon>
        <taxon>Actinomycetes</taxon>
        <taxon>Bifidobacteriales</taxon>
        <taxon>Bifidobacteriaceae</taxon>
        <taxon>Bifidobacterium</taxon>
    </lineage>
</organism>
<evidence type="ECO:0000256" key="2">
    <source>
        <dbReference type="ARBA" id="ARBA00022603"/>
    </source>
</evidence>
<dbReference type="PANTHER" id="PTHR18895:SF74">
    <property type="entry name" value="MTRF1L RELEASE FACTOR GLUTAMINE METHYLTRANSFERASE"/>
    <property type="match status" value="1"/>
</dbReference>
<dbReference type="GO" id="GO:0032259">
    <property type="term" value="P:methylation"/>
    <property type="evidence" value="ECO:0007669"/>
    <property type="project" value="UniProtKB-KW"/>
</dbReference>
<dbReference type="Pfam" id="PF17827">
    <property type="entry name" value="PrmC_N"/>
    <property type="match status" value="1"/>
</dbReference>
<dbReference type="SUPFAM" id="SSF53335">
    <property type="entry name" value="S-adenosyl-L-methionine-dependent methyltransferases"/>
    <property type="match status" value="1"/>
</dbReference>